<keyword evidence="7" id="KW-0508">mRNA splicing</keyword>
<dbReference type="Pfam" id="PF00443">
    <property type="entry name" value="UCH"/>
    <property type="match status" value="1"/>
</dbReference>
<dbReference type="EMBL" id="FN649734">
    <property type="protein sequence ID" value="CBN79529.1"/>
    <property type="molecule type" value="Genomic_DNA"/>
</dbReference>
<dbReference type="GO" id="GO:0008270">
    <property type="term" value="F:zinc ion binding"/>
    <property type="evidence" value="ECO:0007669"/>
    <property type="project" value="UniProtKB-KW"/>
</dbReference>
<dbReference type="Proteomes" id="UP000002630">
    <property type="component" value="Linkage Group LG09"/>
</dbReference>
<keyword evidence="2" id="KW-0507">mRNA processing</keyword>
<dbReference type="SUPFAM" id="SSF57850">
    <property type="entry name" value="RING/U-box"/>
    <property type="match status" value="1"/>
</dbReference>
<keyword evidence="6" id="KW-0862">Zinc</keyword>
<evidence type="ECO:0000256" key="7">
    <source>
        <dbReference type="ARBA" id="ARBA00023187"/>
    </source>
</evidence>
<evidence type="ECO:0000313" key="13">
    <source>
        <dbReference type="Proteomes" id="UP000002630"/>
    </source>
</evidence>
<feature type="domain" description="USP" evidence="10">
    <location>
        <begin position="109"/>
        <end position="513"/>
    </location>
</feature>
<evidence type="ECO:0000256" key="6">
    <source>
        <dbReference type="ARBA" id="ARBA00022833"/>
    </source>
</evidence>
<dbReference type="PROSITE" id="PS50235">
    <property type="entry name" value="USP_3"/>
    <property type="match status" value="1"/>
</dbReference>
<name>D8LCL6_ECTSI</name>
<gene>
    <name evidence="12" type="ORF">Esi_0011_0067</name>
</gene>
<evidence type="ECO:0000256" key="1">
    <source>
        <dbReference type="ARBA" id="ARBA00004123"/>
    </source>
</evidence>
<protein>
    <submittedName>
        <fullName evidence="12">Uncharacterized protein</fullName>
    </submittedName>
</protein>
<dbReference type="InterPro" id="IPR033809">
    <property type="entry name" value="USP39"/>
</dbReference>
<dbReference type="InterPro" id="IPR038765">
    <property type="entry name" value="Papain-like_cys_pep_sf"/>
</dbReference>
<dbReference type="SMART" id="SM00290">
    <property type="entry name" value="ZnF_UBP"/>
    <property type="match status" value="1"/>
</dbReference>
<evidence type="ECO:0000256" key="8">
    <source>
        <dbReference type="ARBA" id="ARBA00023242"/>
    </source>
</evidence>
<dbReference type="PROSITE" id="PS50271">
    <property type="entry name" value="ZF_UBP"/>
    <property type="match status" value="1"/>
</dbReference>
<dbReference type="FunCoup" id="D8LCL6">
    <property type="interactions" value="491"/>
</dbReference>
<dbReference type="GO" id="GO:0016579">
    <property type="term" value="P:protein deubiquitination"/>
    <property type="evidence" value="ECO:0007669"/>
    <property type="project" value="InterPro"/>
</dbReference>
<evidence type="ECO:0000259" key="11">
    <source>
        <dbReference type="PROSITE" id="PS50271"/>
    </source>
</evidence>
<proteinExistence type="predicted"/>
<dbReference type="SUPFAM" id="SSF54001">
    <property type="entry name" value="Cysteine proteinases"/>
    <property type="match status" value="1"/>
</dbReference>
<evidence type="ECO:0000256" key="9">
    <source>
        <dbReference type="PROSITE-ProRule" id="PRU00502"/>
    </source>
</evidence>
<dbReference type="Gene3D" id="3.90.70.10">
    <property type="entry name" value="Cysteine proteinases"/>
    <property type="match status" value="1"/>
</dbReference>
<feature type="domain" description="UBP-type" evidence="11">
    <location>
        <begin position="1"/>
        <end position="84"/>
    </location>
</feature>
<dbReference type="PANTHER" id="PTHR21646:SF16">
    <property type="entry name" value="U4_U6.U5 TRI-SNRNP-ASSOCIATED PROTEIN 2"/>
    <property type="match status" value="1"/>
</dbReference>
<evidence type="ECO:0000259" key="10">
    <source>
        <dbReference type="PROSITE" id="PS50235"/>
    </source>
</evidence>
<dbReference type="eggNOG" id="KOG2026">
    <property type="taxonomic scope" value="Eukaryota"/>
</dbReference>
<comment type="subcellular location">
    <subcellularLocation>
        <location evidence="1">Nucleus</location>
    </subcellularLocation>
</comment>
<reference evidence="12 13" key="1">
    <citation type="journal article" date="2010" name="Nature">
        <title>The Ectocarpus genome and the independent evolution of multicellularity in brown algae.</title>
        <authorList>
            <person name="Cock J.M."/>
            <person name="Sterck L."/>
            <person name="Rouze P."/>
            <person name="Scornet D."/>
            <person name="Allen A.E."/>
            <person name="Amoutzias G."/>
            <person name="Anthouard V."/>
            <person name="Artiguenave F."/>
            <person name="Aury J.M."/>
            <person name="Badger J.H."/>
            <person name="Beszteri B."/>
            <person name="Billiau K."/>
            <person name="Bonnet E."/>
            <person name="Bothwell J.H."/>
            <person name="Bowler C."/>
            <person name="Boyen C."/>
            <person name="Brownlee C."/>
            <person name="Carrano C.J."/>
            <person name="Charrier B."/>
            <person name="Cho G.Y."/>
            <person name="Coelho S.M."/>
            <person name="Collen J."/>
            <person name="Corre E."/>
            <person name="Da Silva C."/>
            <person name="Delage L."/>
            <person name="Delaroque N."/>
            <person name="Dittami S.M."/>
            <person name="Doulbeau S."/>
            <person name="Elias M."/>
            <person name="Farnham G."/>
            <person name="Gachon C.M."/>
            <person name="Gschloessl B."/>
            <person name="Heesch S."/>
            <person name="Jabbari K."/>
            <person name="Jubin C."/>
            <person name="Kawai H."/>
            <person name="Kimura K."/>
            <person name="Kloareg B."/>
            <person name="Kupper F.C."/>
            <person name="Lang D."/>
            <person name="Le Bail A."/>
            <person name="Leblanc C."/>
            <person name="Lerouge P."/>
            <person name="Lohr M."/>
            <person name="Lopez P.J."/>
            <person name="Martens C."/>
            <person name="Maumus F."/>
            <person name="Michel G."/>
            <person name="Miranda-Saavedra D."/>
            <person name="Morales J."/>
            <person name="Moreau H."/>
            <person name="Motomura T."/>
            <person name="Nagasato C."/>
            <person name="Napoli C.A."/>
            <person name="Nelson D.R."/>
            <person name="Nyvall-Collen P."/>
            <person name="Peters A.F."/>
            <person name="Pommier C."/>
            <person name="Potin P."/>
            <person name="Poulain J."/>
            <person name="Quesneville H."/>
            <person name="Read B."/>
            <person name="Rensing S.A."/>
            <person name="Ritter A."/>
            <person name="Rousvoal S."/>
            <person name="Samanta M."/>
            <person name="Samson G."/>
            <person name="Schroeder D.C."/>
            <person name="Segurens B."/>
            <person name="Strittmatter M."/>
            <person name="Tonon T."/>
            <person name="Tregear J.W."/>
            <person name="Valentin K."/>
            <person name="von Dassow P."/>
            <person name="Yamagishi T."/>
            <person name="Van de Peer Y."/>
            <person name="Wincker P."/>
        </authorList>
    </citation>
    <scope>NUCLEOTIDE SEQUENCE [LARGE SCALE GENOMIC DNA]</scope>
    <source>
        <strain evidence="13">Ec32 / CCAP1310/4</strain>
    </source>
</reference>
<dbReference type="PANTHER" id="PTHR21646">
    <property type="entry name" value="UBIQUITIN CARBOXYL-TERMINAL HYDROLASE"/>
    <property type="match status" value="1"/>
</dbReference>
<evidence type="ECO:0000256" key="2">
    <source>
        <dbReference type="ARBA" id="ARBA00022664"/>
    </source>
</evidence>
<dbReference type="EMBL" id="FN647789">
    <property type="protein sequence ID" value="CBN79529.1"/>
    <property type="molecule type" value="Genomic_DNA"/>
</dbReference>
<dbReference type="CDD" id="cd02669">
    <property type="entry name" value="Peptidase_C19M"/>
    <property type="match status" value="1"/>
</dbReference>
<dbReference type="AlphaFoldDB" id="D8LCL6"/>
<keyword evidence="5 9" id="KW-0863">Zinc-finger</keyword>
<dbReference type="GO" id="GO:0004843">
    <property type="term" value="F:cysteine-type deubiquitinase activity"/>
    <property type="evidence" value="ECO:0007669"/>
    <property type="project" value="InterPro"/>
</dbReference>
<dbReference type="InterPro" id="IPR001607">
    <property type="entry name" value="Znf_UBP"/>
</dbReference>
<dbReference type="Gene3D" id="3.30.40.10">
    <property type="entry name" value="Zinc/RING finger domain, C3HC4 (zinc finger)"/>
    <property type="match status" value="1"/>
</dbReference>
<evidence type="ECO:0000256" key="4">
    <source>
        <dbReference type="ARBA" id="ARBA00022728"/>
    </source>
</evidence>
<keyword evidence="4" id="KW-0747">Spliceosome</keyword>
<keyword evidence="13" id="KW-1185">Reference proteome</keyword>
<evidence type="ECO:0000313" key="12">
    <source>
        <dbReference type="EMBL" id="CBN79529.1"/>
    </source>
</evidence>
<dbReference type="GO" id="GO:0005681">
    <property type="term" value="C:spliceosomal complex"/>
    <property type="evidence" value="ECO:0007669"/>
    <property type="project" value="UniProtKB-KW"/>
</dbReference>
<keyword evidence="3" id="KW-0479">Metal-binding</keyword>
<keyword evidence="8" id="KW-0539">Nucleus</keyword>
<dbReference type="InterPro" id="IPR050185">
    <property type="entry name" value="Ub_carboxyl-term_hydrolase"/>
</dbReference>
<evidence type="ECO:0000256" key="3">
    <source>
        <dbReference type="ARBA" id="ARBA00022723"/>
    </source>
</evidence>
<dbReference type="STRING" id="2880.D8LCL6"/>
<dbReference type="InterPro" id="IPR001394">
    <property type="entry name" value="Peptidase_C19_UCH"/>
</dbReference>
<accession>D8LCL6</accession>
<dbReference type="GO" id="GO:0000245">
    <property type="term" value="P:spliceosomal complex assembly"/>
    <property type="evidence" value="ECO:0007669"/>
    <property type="project" value="InterPro"/>
</dbReference>
<dbReference type="InterPro" id="IPR013083">
    <property type="entry name" value="Znf_RING/FYVE/PHD"/>
</dbReference>
<dbReference type="MEROPS" id="C19.972"/>
<organism evidence="12 13">
    <name type="scientific">Ectocarpus siliculosus</name>
    <name type="common">Brown alga</name>
    <name type="synonym">Conferva siliculosa</name>
    <dbReference type="NCBI Taxonomy" id="2880"/>
    <lineage>
        <taxon>Eukaryota</taxon>
        <taxon>Sar</taxon>
        <taxon>Stramenopiles</taxon>
        <taxon>Ochrophyta</taxon>
        <taxon>PX clade</taxon>
        <taxon>Phaeophyceae</taxon>
        <taxon>Ectocarpales</taxon>
        <taxon>Ectocarpaceae</taxon>
        <taxon>Ectocarpus</taxon>
    </lineage>
</organism>
<dbReference type="InParanoid" id="D8LCL6"/>
<sequence length="516" mass="57991">MCLTSISRSISLSNNNVYACLVCGKYFQGRGRNTHAYTHSVQNGHHVFINLRTCRVYCLPDSYEVVDSSLEDIKRALDPRYSPECIAVLDKNTTLSRDQYGVAYLPGFVGLNNLKCTDFVNVVLHALAHVPPLRNFFVEPDNYKDSKSTLVHAFGEVVRRVWSPSNFKSAVSPHEFIQAVSYASKKRFRPGVQSEAIDFLAWLLNSLHQGLGGTRKAGSSVVFQTFQGLVEVETLTKKKKAILDDDDEEGGGGVGNARGKAGAAAAEDELVGFDEADWDKKKAEVPFLHLTLDIPATPLFKDSQGGNIIPQIPLFKVLDKYNGENWTDVVKGGVLTRKRYVLRRLPRYLIFHLARFTKNNFYVEKNPTIVNFPVKNLELKDWLRAEDPGLPKEEDLAGMSIKQLKAHLNKYSISSKDCVERRDLEEKVRDTLIKTVPELLATKYNLLANVCHDSPPGQGKEGQTDPLSAGCYRAHVQNKATEQWYEVQDLHVQETMPQLIGLSESYIIIYERKRGV</sequence>
<dbReference type="InterPro" id="IPR028889">
    <property type="entry name" value="USP"/>
</dbReference>
<dbReference type="Pfam" id="PF02148">
    <property type="entry name" value="zf-UBP"/>
    <property type="match status" value="1"/>
</dbReference>
<evidence type="ECO:0000256" key="5">
    <source>
        <dbReference type="ARBA" id="ARBA00022771"/>
    </source>
</evidence>
<dbReference type="OrthoDB" id="10263353at2759"/>
<dbReference type="OMA" id="QLRRFKC"/>